<keyword evidence="1 2" id="KW-0732">Signal</keyword>
<dbReference type="PROSITE" id="PS51352">
    <property type="entry name" value="THIOREDOXIN_2"/>
    <property type="match status" value="1"/>
</dbReference>
<dbReference type="Gene3D" id="3.40.30.10">
    <property type="entry name" value="Glutaredoxin"/>
    <property type="match status" value="1"/>
</dbReference>
<protein>
    <submittedName>
        <fullName evidence="4">Thiol:disulfide interchange protein</fullName>
    </submittedName>
</protein>
<feature type="chain" id="PRO_5022021942" evidence="2">
    <location>
        <begin position="28"/>
        <end position="159"/>
    </location>
</feature>
<evidence type="ECO:0000256" key="1">
    <source>
        <dbReference type="ARBA" id="ARBA00022729"/>
    </source>
</evidence>
<dbReference type="PANTHER" id="PTHR15337">
    <property type="entry name" value="ANTERIOR GRADIENT PROTEIN-RELATED"/>
    <property type="match status" value="1"/>
</dbReference>
<feature type="domain" description="Thioredoxin" evidence="3">
    <location>
        <begin position="15"/>
        <end position="150"/>
    </location>
</feature>
<dbReference type="Pfam" id="PF13899">
    <property type="entry name" value="Thioredoxin_7"/>
    <property type="match status" value="1"/>
</dbReference>
<dbReference type="KEGG" id="chya:V22_36990"/>
<dbReference type="EMBL" id="CP036316">
    <property type="protein sequence ID" value="QDT66432.1"/>
    <property type="molecule type" value="Genomic_DNA"/>
</dbReference>
<evidence type="ECO:0000313" key="5">
    <source>
        <dbReference type="Proteomes" id="UP000319976"/>
    </source>
</evidence>
<sequence length="159" mass="17573" precursor="true">MSRLKFAAIAVCCTLFTSIALSHFAMGDQPQGPVAWQKDLYTAHSLSVQSNKPVLVVFGAEWCRFCKKLEGNTLSNPVMAGYVNENFVPVHLDFDQDKKIAQILEVKSIPCTVILSPKADLLGRVVGFKEPKDFWENLEDARELQSKILPAGHTVPAAE</sequence>
<dbReference type="Proteomes" id="UP000319976">
    <property type="component" value="Chromosome"/>
</dbReference>
<dbReference type="OrthoDB" id="267639at2"/>
<dbReference type="InterPro" id="IPR051099">
    <property type="entry name" value="AGR/TXD"/>
</dbReference>
<dbReference type="SUPFAM" id="SSF52833">
    <property type="entry name" value="Thioredoxin-like"/>
    <property type="match status" value="1"/>
</dbReference>
<keyword evidence="5" id="KW-1185">Reference proteome</keyword>
<evidence type="ECO:0000313" key="4">
    <source>
        <dbReference type="EMBL" id="QDT66432.1"/>
    </source>
</evidence>
<name>A0A517TDI7_9PLAN</name>
<dbReference type="InterPro" id="IPR013766">
    <property type="entry name" value="Thioredoxin_domain"/>
</dbReference>
<dbReference type="AlphaFoldDB" id="A0A517TDI7"/>
<dbReference type="RefSeq" id="WP_145265510.1">
    <property type="nucleotide sequence ID" value="NZ_CP036316.1"/>
</dbReference>
<dbReference type="PANTHER" id="PTHR15337:SF11">
    <property type="entry name" value="THIOREDOXIN DOMAIN-CONTAINING PROTEIN"/>
    <property type="match status" value="1"/>
</dbReference>
<dbReference type="InterPro" id="IPR036249">
    <property type="entry name" value="Thioredoxin-like_sf"/>
</dbReference>
<evidence type="ECO:0000256" key="2">
    <source>
        <dbReference type="SAM" id="SignalP"/>
    </source>
</evidence>
<gene>
    <name evidence="4" type="ORF">V22_36990</name>
</gene>
<evidence type="ECO:0000259" key="3">
    <source>
        <dbReference type="PROSITE" id="PS51352"/>
    </source>
</evidence>
<proteinExistence type="predicted"/>
<accession>A0A517TDI7</accession>
<organism evidence="4 5">
    <name type="scientific">Calycomorphotria hydatis</name>
    <dbReference type="NCBI Taxonomy" id="2528027"/>
    <lineage>
        <taxon>Bacteria</taxon>
        <taxon>Pseudomonadati</taxon>
        <taxon>Planctomycetota</taxon>
        <taxon>Planctomycetia</taxon>
        <taxon>Planctomycetales</taxon>
        <taxon>Planctomycetaceae</taxon>
        <taxon>Calycomorphotria</taxon>
    </lineage>
</organism>
<reference evidence="4 5" key="1">
    <citation type="submission" date="2019-02" db="EMBL/GenBank/DDBJ databases">
        <title>Deep-cultivation of Planctomycetes and their phenomic and genomic characterization uncovers novel biology.</title>
        <authorList>
            <person name="Wiegand S."/>
            <person name="Jogler M."/>
            <person name="Boedeker C."/>
            <person name="Pinto D."/>
            <person name="Vollmers J."/>
            <person name="Rivas-Marin E."/>
            <person name="Kohn T."/>
            <person name="Peeters S.H."/>
            <person name="Heuer A."/>
            <person name="Rast P."/>
            <person name="Oberbeckmann S."/>
            <person name="Bunk B."/>
            <person name="Jeske O."/>
            <person name="Meyerdierks A."/>
            <person name="Storesund J.E."/>
            <person name="Kallscheuer N."/>
            <person name="Luecker S."/>
            <person name="Lage O.M."/>
            <person name="Pohl T."/>
            <person name="Merkel B.J."/>
            <person name="Hornburger P."/>
            <person name="Mueller R.-W."/>
            <person name="Bruemmer F."/>
            <person name="Labrenz M."/>
            <person name="Spormann A.M."/>
            <person name="Op den Camp H."/>
            <person name="Overmann J."/>
            <person name="Amann R."/>
            <person name="Jetten M.S.M."/>
            <person name="Mascher T."/>
            <person name="Medema M.H."/>
            <person name="Devos D.P."/>
            <person name="Kaster A.-K."/>
            <person name="Ovreas L."/>
            <person name="Rohde M."/>
            <person name="Galperin M.Y."/>
            <person name="Jogler C."/>
        </authorList>
    </citation>
    <scope>NUCLEOTIDE SEQUENCE [LARGE SCALE GENOMIC DNA]</scope>
    <source>
        <strain evidence="4 5">V22</strain>
    </source>
</reference>
<feature type="signal peptide" evidence="2">
    <location>
        <begin position="1"/>
        <end position="27"/>
    </location>
</feature>